<reference evidence="2" key="1">
    <citation type="journal article" date="2020" name="bioRxiv">
        <title>Comparative genomics of Chlamydomonas.</title>
        <authorList>
            <person name="Craig R.J."/>
            <person name="Hasan A.R."/>
            <person name="Ness R.W."/>
            <person name="Keightley P.D."/>
        </authorList>
    </citation>
    <scope>NUCLEOTIDE SEQUENCE</scope>
    <source>
        <strain evidence="2">CCAP 11/173</strain>
    </source>
</reference>
<proteinExistence type="predicted"/>
<protein>
    <submittedName>
        <fullName evidence="2">Uncharacterized protein</fullName>
    </submittedName>
</protein>
<feature type="compositionally biased region" description="Low complexity" evidence="1">
    <location>
        <begin position="36"/>
        <end position="59"/>
    </location>
</feature>
<gene>
    <name evidence="2" type="ORF">HYH02_009858</name>
</gene>
<keyword evidence="3" id="KW-1185">Reference proteome</keyword>
<comment type="caution">
    <text evidence="2">The sequence shown here is derived from an EMBL/GenBank/DDBJ whole genome shotgun (WGS) entry which is preliminary data.</text>
</comment>
<feature type="compositionally biased region" description="Basic and acidic residues" evidence="1">
    <location>
        <begin position="130"/>
        <end position="140"/>
    </location>
</feature>
<dbReference type="EMBL" id="JAEHOD010000034">
    <property type="protein sequence ID" value="KAG2442067.1"/>
    <property type="molecule type" value="Genomic_DNA"/>
</dbReference>
<evidence type="ECO:0000256" key="1">
    <source>
        <dbReference type="SAM" id="MobiDB-lite"/>
    </source>
</evidence>
<dbReference type="AlphaFoldDB" id="A0A835TE66"/>
<name>A0A835TE66_9CHLO</name>
<feature type="region of interest" description="Disordered" evidence="1">
    <location>
        <begin position="230"/>
        <end position="298"/>
    </location>
</feature>
<feature type="compositionally biased region" description="Gly residues" evidence="1">
    <location>
        <begin position="237"/>
        <end position="251"/>
    </location>
</feature>
<organism evidence="2 3">
    <name type="scientific">Chlamydomonas schloesseri</name>
    <dbReference type="NCBI Taxonomy" id="2026947"/>
    <lineage>
        <taxon>Eukaryota</taxon>
        <taxon>Viridiplantae</taxon>
        <taxon>Chlorophyta</taxon>
        <taxon>core chlorophytes</taxon>
        <taxon>Chlorophyceae</taxon>
        <taxon>CS clade</taxon>
        <taxon>Chlamydomonadales</taxon>
        <taxon>Chlamydomonadaceae</taxon>
        <taxon>Chlamydomonas</taxon>
    </lineage>
</organism>
<evidence type="ECO:0000313" key="3">
    <source>
        <dbReference type="Proteomes" id="UP000613740"/>
    </source>
</evidence>
<sequence>MLHLLKLARRTTTSSSSCFTGNAAALAAPRALLSSPWAGSGAATATATSVTAASGSSSARLGIRAASGTRHTSLPGDPDLASAPPPGPDAVFPGPGPGSSSLAGSSGSSSISSTGGSSPMQQAAAAGDASHARGDPRGGDHGSGGVVAPADDPMNPDLLTSPPLDSPLLEQAQTGIGAGVGGGTGAALAAGVGTLLGGPAVGLAAGALGALSGAAVGGAVAAERDGNQAGDVVQLSGDGGKAPAAGGGGGDLPAAEDPARLRAAEQPVVEVGGSAAGSRGDAEEDEGGLKFNEDSGQQ</sequence>
<feature type="compositionally biased region" description="Low complexity" evidence="1">
    <location>
        <begin position="89"/>
        <end position="129"/>
    </location>
</feature>
<feature type="compositionally biased region" description="Basic and acidic residues" evidence="1">
    <location>
        <begin position="287"/>
        <end position="298"/>
    </location>
</feature>
<evidence type="ECO:0000313" key="2">
    <source>
        <dbReference type="EMBL" id="KAG2442067.1"/>
    </source>
</evidence>
<feature type="region of interest" description="Disordered" evidence="1">
    <location>
        <begin position="36"/>
        <end position="183"/>
    </location>
</feature>
<accession>A0A835TE66</accession>
<dbReference type="Proteomes" id="UP000613740">
    <property type="component" value="Unassembled WGS sequence"/>
</dbReference>
<feature type="compositionally biased region" description="Low complexity" evidence="1">
    <location>
        <begin position="156"/>
        <end position="169"/>
    </location>
</feature>